<dbReference type="Proteomes" id="UP000292362">
    <property type="component" value="Unassembled WGS sequence"/>
</dbReference>
<protein>
    <submittedName>
        <fullName evidence="1">Uncharacterized protein</fullName>
    </submittedName>
</protein>
<dbReference type="EMBL" id="PITJ01000187">
    <property type="protein sequence ID" value="TBU04068.1"/>
    <property type="molecule type" value="Genomic_DNA"/>
</dbReference>
<dbReference type="VEuPathDB" id="MicrosporidiaDB:CWI37_0187p0010"/>
<evidence type="ECO:0000313" key="2">
    <source>
        <dbReference type="Proteomes" id="UP000292362"/>
    </source>
</evidence>
<proteinExistence type="predicted"/>
<accession>A0A4Q9L8P3</accession>
<name>A0A4Q9L8P3_9MICR</name>
<sequence length="63" mass="7238">MRKLKVVNGKESVEVELLVKISFKTKRLVFTSDSGSGFTEVDHNPVDNLELKGVWYVQPFERL</sequence>
<comment type="caution">
    <text evidence="1">The sequence shown here is derived from an EMBL/GenBank/DDBJ whole genome shotgun (WGS) entry which is preliminary data.</text>
</comment>
<organism evidence="1 2">
    <name type="scientific">Hamiltosporidium tvaerminnensis</name>
    <dbReference type="NCBI Taxonomy" id="1176355"/>
    <lineage>
        <taxon>Eukaryota</taxon>
        <taxon>Fungi</taxon>
        <taxon>Fungi incertae sedis</taxon>
        <taxon>Microsporidia</taxon>
        <taxon>Dubosqiidae</taxon>
        <taxon>Hamiltosporidium</taxon>
    </lineage>
</organism>
<gene>
    <name evidence="1" type="ORF">CWI37_0187p0010</name>
</gene>
<dbReference type="AlphaFoldDB" id="A0A4Q9L8P3"/>
<reference evidence="1 2" key="1">
    <citation type="submission" date="2017-12" db="EMBL/GenBank/DDBJ databases">
        <authorList>
            <person name="Pombert J.-F."/>
            <person name="Haag K.L."/>
            <person name="Ebert D."/>
        </authorList>
    </citation>
    <scope>NUCLEOTIDE SEQUENCE [LARGE SCALE GENOMIC DNA]</scope>
    <source>
        <strain evidence="1">FI-OER-3-3</strain>
    </source>
</reference>
<evidence type="ECO:0000313" key="1">
    <source>
        <dbReference type="EMBL" id="TBU04068.1"/>
    </source>
</evidence>